<dbReference type="GO" id="GO:0020037">
    <property type="term" value="F:heme binding"/>
    <property type="evidence" value="ECO:0007669"/>
    <property type="project" value="InterPro"/>
</dbReference>
<dbReference type="Gene3D" id="1.10.760.10">
    <property type="entry name" value="Cytochrome c-like domain"/>
    <property type="match status" value="1"/>
</dbReference>
<accession>A0A370WXN3</accession>
<evidence type="ECO:0000256" key="1">
    <source>
        <dbReference type="ARBA" id="ARBA00022617"/>
    </source>
</evidence>
<dbReference type="GO" id="GO:0046872">
    <property type="term" value="F:metal ion binding"/>
    <property type="evidence" value="ECO:0007669"/>
    <property type="project" value="UniProtKB-KW"/>
</dbReference>
<keyword evidence="2 4" id="KW-0479">Metal-binding</keyword>
<feature type="domain" description="Cytochrome c" evidence="6">
    <location>
        <begin position="85"/>
        <end position="170"/>
    </location>
</feature>
<proteinExistence type="predicted"/>
<dbReference type="Proteomes" id="UP000254258">
    <property type="component" value="Unassembled WGS sequence"/>
</dbReference>
<dbReference type="InterPro" id="IPR009056">
    <property type="entry name" value="Cyt_c-like_dom"/>
</dbReference>
<dbReference type="PANTHER" id="PTHR40394">
    <property type="entry name" value="LIPOPROTEIN-RELATED"/>
    <property type="match status" value="1"/>
</dbReference>
<dbReference type="InterPro" id="IPR036909">
    <property type="entry name" value="Cyt_c-like_dom_sf"/>
</dbReference>
<name>A0A370WXN3_9GAMM</name>
<organism evidence="7 8">
    <name type="scientific">Dyella monticola</name>
    <dbReference type="NCBI Taxonomy" id="1927958"/>
    <lineage>
        <taxon>Bacteria</taxon>
        <taxon>Pseudomonadati</taxon>
        <taxon>Pseudomonadota</taxon>
        <taxon>Gammaproteobacteria</taxon>
        <taxon>Lysobacterales</taxon>
        <taxon>Rhodanobacteraceae</taxon>
        <taxon>Dyella</taxon>
    </lineage>
</organism>
<evidence type="ECO:0000259" key="6">
    <source>
        <dbReference type="PROSITE" id="PS51007"/>
    </source>
</evidence>
<dbReference type="PROSITE" id="PS51007">
    <property type="entry name" value="CYTC"/>
    <property type="match status" value="1"/>
</dbReference>
<protein>
    <submittedName>
        <fullName evidence="7">Cytochrome c</fullName>
    </submittedName>
</protein>
<reference evidence="7 8" key="1">
    <citation type="submission" date="2018-07" db="EMBL/GenBank/DDBJ databases">
        <title>Dyella monticola sp. nov. and Dyella psychrodurans sp. nov. isolated from monsoon evergreen broad-leaved forest soil of Dinghu Mountain, China.</title>
        <authorList>
            <person name="Gao Z."/>
            <person name="Qiu L."/>
        </authorList>
    </citation>
    <scope>NUCLEOTIDE SEQUENCE [LARGE SCALE GENOMIC DNA]</scope>
    <source>
        <strain evidence="7 8">4G-K06</strain>
    </source>
</reference>
<evidence type="ECO:0000256" key="2">
    <source>
        <dbReference type="ARBA" id="ARBA00022723"/>
    </source>
</evidence>
<evidence type="ECO:0000313" key="7">
    <source>
        <dbReference type="EMBL" id="RDS80791.1"/>
    </source>
</evidence>
<dbReference type="PANTHER" id="PTHR40394:SF2">
    <property type="entry name" value="QUINOL:CYTOCHROME C OXIDOREDUCTASE MEMBRANE PROTEIN"/>
    <property type="match status" value="1"/>
</dbReference>
<keyword evidence="1 4" id="KW-0349">Heme</keyword>
<gene>
    <name evidence="7" type="ORF">DWU98_12600</name>
</gene>
<feature type="region of interest" description="Disordered" evidence="5">
    <location>
        <begin position="33"/>
        <end position="67"/>
    </location>
</feature>
<dbReference type="OrthoDB" id="8215804at2"/>
<evidence type="ECO:0000256" key="3">
    <source>
        <dbReference type="ARBA" id="ARBA00023004"/>
    </source>
</evidence>
<dbReference type="SUPFAM" id="SSF46626">
    <property type="entry name" value="Cytochrome c"/>
    <property type="match status" value="1"/>
</dbReference>
<dbReference type="Pfam" id="PF13442">
    <property type="entry name" value="Cytochrome_CBB3"/>
    <property type="match status" value="1"/>
</dbReference>
<dbReference type="GO" id="GO:0009055">
    <property type="term" value="F:electron transfer activity"/>
    <property type="evidence" value="ECO:0007669"/>
    <property type="project" value="InterPro"/>
</dbReference>
<keyword evidence="8" id="KW-1185">Reference proteome</keyword>
<dbReference type="RefSeq" id="WP_115495936.1">
    <property type="nucleotide sequence ID" value="NZ_QRBE01000007.1"/>
</dbReference>
<dbReference type="EMBL" id="QRBE01000007">
    <property type="protein sequence ID" value="RDS80791.1"/>
    <property type="molecule type" value="Genomic_DNA"/>
</dbReference>
<keyword evidence="3 4" id="KW-0408">Iron</keyword>
<evidence type="ECO:0000256" key="4">
    <source>
        <dbReference type="PROSITE-ProRule" id="PRU00433"/>
    </source>
</evidence>
<comment type="caution">
    <text evidence="7">The sequence shown here is derived from an EMBL/GenBank/DDBJ whole genome shotgun (WGS) entry which is preliminary data.</text>
</comment>
<evidence type="ECO:0000256" key="5">
    <source>
        <dbReference type="SAM" id="MobiDB-lite"/>
    </source>
</evidence>
<evidence type="ECO:0000313" key="8">
    <source>
        <dbReference type="Proteomes" id="UP000254258"/>
    </source>
</evidence>
<dbReference type="AlphaFoldDB" id="A0A370WXN3"/>
<sequence length="196" mass="21137">MLCFGSVVMLAGCERAMHDMYAQPKYKPGASSPLFANGSAARHPPDGSLPAAEGERAGPSSGRLGRIVTSPAQAGEGRSYPVTMALLQRGRNRYDIYCAACHGLTGAGNGMIVQRGFPRPLPYTDARLVRASDDDLQRDIRNGYGLMYPFGDRIDTHDRLAIVAYIRALQLSQHAPVKRLAPQDLNALREGGAPSR</sequence>